<keyword evidence="1" id="KW-0812">Transmembrane</keyword>
<sequence length="389" mass="45522">MGNNLIESKNKDMFSITDTLTNPDDFYAFRQSEQKLLTVKNFYDNLNNHSTIKFLSAFDQPLQIENFKGGNIFNESYGNDDHTATIGTYVDDISKKEVFDVKSIQMNKNFYDYYAIELDENATFQWNTISFEKNVYPIALGANYKGLYKKGDILKGSLYFREFDFEVVGFIKENTSVFYKNDINKYLDDYILIPYPEKFNITPSNKEFIGMVSFSMMAGDIIVSKDDGLSYLQKQLAITAKKTDFYDYTILGVSTFSVQYNTMYELINYNKKLITSVCICIFICTIFIILFLNFKIYNRRSLRYFISYLNGDTFEKIYVLGLRDLILGDVFIVMSYISLFFIIPNRDIFSFLNILSFILVFIFVDALMLYHLLKKDIYSNFNTIQQRSD</sequence>
<comment type="caution">
    <text evidence="2">The sequence shown here is derived from an EMBL/GenBank/DDBJ whole genome shotgun (WGS) entry which is preliminary data.</text>
</comment>
<dbReference type="AlphaFoldDB" id="A0A1E5GDF3"/>
<evidence type="ECO:0000256" key="1">
    <source>
        <dbReference type="SAM" id="Phobius"/>
    </source>
</evidence>
<evidence type="ECO:0000313" key="3">
    <source>
        <dbReference type="Proteomes" id="UP000095094"/>
    </source>
</evidence>
<dbReference type="RefSeq" id="WP_069664396.1">
    <property type="nucleotide sequence ID" value="NZ_JBHUJJ010000001.1"/>
</dbReference>
<feature type="transmembrane region" description="Helical" evidence="1">
    <location>
        <begin position="325"/>
        <end position="343"/>
    </location>
</feature>
<dbReference type="EMBL" id="MIJY01000043">
    <property type="protein sequence ID" value="OEG10615.1"/>
    <property type="molecule type" value="Genomic_DNA"/>
</dbReference>
<reference evidence="3" key="1">
    <citation type="submission" date="2016-09" db="EMBL/GenBank/DDBJ databases">
        <authorList>
            <person name="Gulvik C.A."/>
        </authorList>
    </citation>
    <scope>NUCLEOTIDE SEQUENCE [LARGE SCALE GENOMIC DNA]</scope>
    <source>
        <strain evidence="3">LMG 8895</strain>
    </source>
</reference>
<keyword evidence="3" id="KW-1185">Reference proteome</keyword>
<accession>A0A1E5GDF3</accession>
<proteinExistence type="predicted"/>
<protein>
    <recommendedName>
        <fullName evidence="4">MacB-like periplasmic core domain-containing protein</fullName>
    </recommendedName>
</protein>
<organism evidence="2 3">
    <name type="scientific">Enterococcus termitis</name>
    <dbReference type="NCBI Taxonomy" id="332950"/>
    <lineage>
        <taxon>Bacteria</taxon>
        <taxon>Bacillati</taxon>
        <taxon>Bacillota</taxon>
        <taxon>Bacilli</taxon>
        <taxon>Lactobacillales</taxon>
        <taxon>Enterococcaceae</taxon>
        <taxon>Enterococcus</taxon>
    </lineage>
</organism>
<dbReference type="Proteomes" id="UP000095094">
    <property type="component" value="Unassembled WGS sequence"/>
</dbReference>
<keyword evidence="1" id="KW-1133">Transmembrane helix</keyword>
<name>A0A1E5GDF3_9ENTE</name>
<feature type="transmembrane region" description="Helical" evidence="1">
    <location>
        <begin position="273"/>
        <end position="294"/>
    </location>
</feature>
<evidence type="ECO:0008006" key="4">
    <source>
        <dbReference type="Google" id="ProtNLM"/>
    </source>
</evidence>
<gene>
    <name evidence="2" type="ORF">BCR25_09115</name>
</gene>
<dbReference type="OrthoDB" id="5022643at2"/>
<keyword evidence="1" id="KW-0472">Membrane</keyword>
<evidence type="ECO:0000313" key="2">
    <source>
        <dbReference type="EMBL" id="OEG10615.1"/>
    </source>
</evidence>
<feature type="transmembrane region" description="Helical" evidence="1">
    <location>
        <begin position="349"/>
        <end position="373"/>
    </location>
</feature>